<evidence type="ECO:0000256" key="4">
    <source>
        <dbReference type="PROSITE-ProRule" id="PRU00810"/>
    </source>
</evidence>
<keyword evidence="2" id="KW-0678">Repressor</keyword>
<dbReference type="InterPro" id="IPR039774">
    <property type="entry name" value="Sin3-like"/>
</dbReference>
<dbReference type="OrthoDB" id="10265969at2759"/>
<evidence type="ECO:0000256" key="5">
    <source>
        <dbReference type="SAM" id="MobiDB-lite"/>
    </source>
</evidence>
<gene>
    <name evidence="7" type="ORF">RFI_20719</name>
</gene>
<feature type="transmembrane region" description="Helical" evidence="6">
    <location>
        <begin position="306"/>
        <end position="327"/>
    </location>
</feature>
<dbReference type="GO" id="GO:0000785">
    <property type="term" value="C:chromatin"/>
    <property type="evidence" value="ECO:0007669"/>
    <property type="project" value="TreeGrafter"/>
</dbReference>
<dbReference type="Gene3D" id="1.20.1160.11">
    <property type="entry name" value="Paired amphipathic helix"/>
    <property type="match status" value="1"/>
</dbReference>
<organism evidence="7 8">
    <name type="scientific">Reticulomyxa filosa</name>
    <dbReference type="NCBI Taxonomy" id="46433"/>
    <lineage>
        <taxon>Eukaryota</taxon>
        <taxon>Sar</taxon>
        <taxon>Rhizaria</taxon>
        <taxon>Retaria</taxon>
        <taxon>Foraminifera</taxon>
        <taxon>Monothalamids</taxon>
        <taxon>Reticulomyxidae</taxon>
        <taxon>Reticulomyxa</taxon>
    </lineage>
</organism>
<dbReference type="PANTHER" id="PTHR12346">
    <property type="entry name" value="SIN3B-RELATED"/>
    <property type="match status" value="1"/>
</dbReference>
<evidence type="ECO:0000313" key="8">
    <source>
        <dbReference type="Proteomes" id="UP000023152"/>
    </source>
</evidence>
<sequence>PPPPPPPPPPTSSSVNGTFVNANRADEDFQKAIKYVTDIRNRFSHKPDVYQQFLHLLQMYQQAHSSKSTYDEQSVTTQIRDLFKSHPDLYRCNVYVCFGCDRIEQQFSYFLRNSSGVRGLGLGSSATIHDLSSATNTNTTSASANPNTNVNVNGNLNMYPNPNSIRPGMNGGNSSPFGFGIGSTATSQRILPPGSHLGAGGTSGLKNNLNATDMQTQLDHLNASQPALKRVRLNNGNAYPSVTDSTAKGNDYHVLTHKPVDRSDHTTESSPLSKYHYPYDLSIFNDLEMKIPKTLFDQFSQNTISYFFFFFVCVFSPQTFNFFFFFLA</sequence>
<dbReference type="GO" id="GO:0000118">
    <property type="term" value="C:histone deacetylase complex"/>
    <property type="evidence" value="ECO:0007669"/>
    <property type="project" value="TreeGrafter"/>
</dbReference>
<keyword evidence="6" id="KW-1133">Transmembrane helix</keyword>
<dbReference type="AlphaFoldDB" id="X6MU20"/>
<evidence type="ECO:0000256" key="6">
    <source>
        <dbReference type="SAM" id="Phobius"/>
    </source>
</evidence>
<keyword evidence="3 4" id="KW-0539">Nucleus</keyword>
<dbReference type="GO" id="GO:0003714">
    <property type="term" value="F:transcription corepressor activity"/>
    <property type="evidence" value="ECO:0007669"/>
    <property type="project" value="InterPro"/>
</dbReference>
<keyword evidence="8" id="KW-1185">Reference proteome</keyword>
<comment type="subcellular location">
    <subcellularLocation>
        <location evidence="1 4">Nucleus</location>
    </subcellularLocation>
</comment>
<dbReference type="PROSITE" id="PS51477">
    <property type="entry name" value="PAH"/>
    <property type="match status" value="1"/>
</dbReference>
<name>X6MU20_RETFI</name>
<dbReference type="Pfam" id="PF02671">
    <property type="entry name" value="PAH"/>
    <property type="match status" value="1"/>
</dbReference>
<proteinExistence type="predicted"/>
<dbReference type="InterPro" id="IPR003822">
    <property type="entry name" value="PAH"/>
</dbReference>
<feature type="non-terminal residue" evidence="7">
    <location>
        <position position="1"/>
    </location>
</feature>
<comment type="caution">
    <text evidence="7">The sequence shown here is derived from an EMBL/GenBank/DDBJ whole genome shotgun (WGS) entry which is preliminary data.</text>
</comment>
<accession>X6MU20</accession>
<evidence type="ECO:0000313" key="7">
    <source>
        <dbReference type="EMBL" id="ETO16620.1"/>
    </source>
</evidence>
<evidence type="ECO:0000256" key="3">
    <source>
        <dbReference type="ARBA" id="ARBA00023242"/>
    </source>
</evidence>
<dbReference type="GO" id="GO:0000122">
    <property type="term" value="P:negative regulation of transcription by RNA polymerase II"/>
    <property type="evidence" value="ECO:0007669"/>
    <property type="project" value="TreeGrafter"/>
</dbReference>
<evidence type="ECO:0000256" key="1">
    <source>
        <dbReference type="ARBA" id="ARBA00004123"/>
    </source>
</evidence>
<reference evidence="7 8" key="1">
    <citation type="journal article" date="2013" name="Curr. Biol.">
        <title>The Genome of the Foraminiferan Reticulomyxa filosa.</title>
        <authorList>
            <person name="Glockner G."/>
            <person name="Hulsmann N."/>
            <person name="Schleicher M."/>
            <person name="Noegel A.A."/>
            <person name="Eichinger L."/>
            <person name="Gallinger C."/>
            <person name="Pawlowski J."/>
            <person name="Sierra R."/>
            <person name="Euteneuer U."/>
            <person name="Pillet L."/>
            <person name="Moustafa A."/>
            <person name="Platzer M."/>
            <person name="Groth M."/>
            <person name="Szafranski K."/>
            <person name="Schliwa M."/>
        </authorList>
    </citation>
    <scope>NUCLEOTIDE SEQUENCE [LARGE SCALE GENOMIC DNA]</scope>
</reference>
<dbReference type="InterPro" id="IPR036600">
    <property type="entry name" value="PAH_sf"/>
</dbReference>
<dbReference type="EMBL" id="ASPP01018035">
    <property type="protein sequence ID" value="ETO16620.1"/>
    <property type="molecule type" value="Genomic_DNA"/>
</dbReference>
<dbReference type="Proteomes" id="UP000023152">
    <property type="component" value="Unassembled WGS sequence"/>
</dbReference>
<dbReference type="SUPFAM" id="SSF47762">
    <property type="entry name" value="PAH2 domain"/>
    <property type="match status" value="1"/>
</dbReference>
<protein>
    <submittedName>
        <fullName evidence="7">Clr6 histone deacetylase complex subunit Pst1</fullName>
    </submittedName>
</protein>
<feature type="region of interest" description="Disordered" evidence="5">
    <location>
        <begin position="190"/>
        <end position="209"/>
    </location>
</feature>
<dbReference type="SUPFAM" id="SSF101447">
    <property type="entry name" value="Formin homology 2 domain (FH2 domain)"/>
    <property type="match status" value="1"/>
</dbReference>
<evidence type="ECO:0000256" key="2">
    <source>
        <dbReference type="ARBA" id="ARBA00022491"/>
    </source>
</evidence>
<dbReference type="PANTHER" id="PTHR12346:SF0">
    <property type="entry name" value="SIN3A, ISOFORM G"/>
    <property type="match status" value="1"/>
</dbReference>
<keyword evidence="6" id="KW-0812">Transmembrane</keyword>
<keyword evidence="6" id="KW-0472">Membrane</keyword>